<keyword evidence="2" id="KW-1185">Reference proteome</keyword>
<sequence length="125" mass="14265">MQIVMNYVFRGIEYMVYEAQEYVPGAAGIRLLGSRRYGIGADRILIMDNLSPNSNFQIFTADGNEIAAAEQDYLIVEHHRKMQKSTMQNIGRIAENEFLSFEIHLTECFVGRLKEADVQSRIIAC</sequence>
<evidence type="ECO:0000313" key="1">
    <source>
        <dbReference type="EMBL" id="MDQ0203149.1"/>
    </source>
</evidence>
<dbReference type="EMBL" id="JAUSUE010000004">
    <property type="protein sequence ID" value="MDQ0203149.1"/>
    <property type="molecule type" value="Genomic_DNA"/>
</dbReference>
<dbReference type="RefSeq" id="WP_307223137.1">
    <property type="nucleotide sequence ID" value="NZ_CP116940.1"/>
</dbReference>
<proteinExistence type="predicted"/>
<name>A0ABT9Y5P0_9FIRM</name>
<gene>
    <name evidence="1" type="ORF">J2S01_000856</name>
</gene>
<reference evidence="1 2" key="1">
    <citation type="submission" date="2023-07" db="EMBL/GenBank/DDBJ databases">
        <title>Genomic Encyclopedia of Type Strains, Phase IV (KMG-IV): sequencing the most valuable type-strain genomes for metagenomic binning, comparative biology and taxonomic classification.</title>
        <authorList>
            <person name="Goeker M."/>
        </authorList>
    </citation>
    <scope>NUCLEOTIDE SEQUENCE [LARGE SCALE GENOMIC DNA]</scope>
    <source>
        <strain evidence="1 2">DSM 16980</strain>
    </source>
</reference>
<protein>
    <submittedName>
        <fullName evidence="1">Uncharacterized protein</fullName>
    </submittedName>
</protein>
<organism evidence="1 2">
    <name type="scientific">Pectinatus haikarae</name>
    <dbReference type="NCBI Taxonomy" id="349096"/>
    <lineage>
        <taxon>Bacteria</taxon>
        <taxon>Bacillati</taxon>
        <taxon>Bacillota</taxon>
        <taxon>Negativicutes</taxon>
        <taxon>Selenomonadales</taxon>
        <taxon>Selenomonadaceae</taxon>
        <taxon>Pectinatus</taxon>
    </lineage>
</organism>
<evidence type="ECO:0000313" key="2">
    <source>
        <dbReference type="Proteomes" id="UP001239167"/>
    </source>
</evidence>
<accession>A0ABT9Y5P0</accession>
<dbReference type="Proteomes" id="UP001239167">
    <property type="component" value="Unassembled WGS sequence"/>
</dbReference>
<comment type="caution">
    <text evidence="1">The sequence shown here is derived from an EMBL/GenBank/DDBJ whole genome shotgun (WGS) entry which is preliminary data.</text>
</comment>